<protein>
    <submittedName>
        <fullName evidence="1">Uncharacterized protein</fullName>
    </submittedName>
</protein>
<dbReference type="AlphaFoldDB" id="A0AAD7HHN1"/>
<accession>A0AAD7HHN1</accession>
<keyword evidence="2" id="KW-1185">Reference proteome</keyword>
<evidence type="ECO:0000313" key="1">
    <source>
        <dbReference type="EMBL" id="KAJ7720411.1"/>
    </source>
</evidence>
<dbReference type="Proteomes" id="UP001215598">
    <property type="component" value="Unassembled WGS sequence"/>
</dbReference>
<evidence type="ECO:0000313" key="2">
    <source>
        <dbReference type="Proteomes" id="UP001215598"/>
    </source>
</evidence>
<comment type="caution">
    <text evidence="1">The sequence shown here is derived from an EMBL/GenBank/DDBJ whole genome shotgun (WGS) entry which is preliminary data.</text>
</comment>
<organism evidence="1 2">
    <name type="scientific">Mycena metata</name>
    <dbReference type="NCBI Taxonomy" id="1033252"/>
    <lineage>
        <taxon>Eukaryota</taxon>
        <taxon>Fungi</taxon>
        <taxon>Dikarya</taxon>
        <taxon>Basidiomycota</taxon>
        <taxon>Agaricomycotina</taxon>
        <taxon>Agaricomycetes</taxon>
        <taxon>Agaricomycetidae</taxon>
        <taxon>Agaricales</taxon>
        <taxon>Marasmiineae</taxon>
        <taxon>Mycenaceae</taxon>
        <taxon>Mycena</taxon>
    </lineage>
</organism>
<sequence>MESTLGTLTVPGLGLDRIDAAVEAGGAQSDLATALGACLDRVKVVVEMVDQLAQVHPYVSAAWRILTAVYKAVEQQREMDDKVVELIKTMVEVYSFTEDINFVVEKIKILEDTLIKIAKQTLECAKFLEEYRQHGFSGRAFQTVFLNKHGKRIEELSTDLVKLREAFDHALSTQILSHTTRLGKL</sequence>
<name>A0AAD7HHN1_9AGAR</name>
<proteinExistence type="predicted"/>
<gene>
    <name evidence="1" type="ORF">B0H16DRAFT_389091</name>
</gene>
<dbReference type="EMBL" id="JARKIB010000240">
    <property type="protein sequence ID" value="KAJ7720411.1"/>
    <property type="molecule type" value="Genomic_DNA"/>
</dbReference>
<reference evidence="1" key="1">
    <citation type="submission" date="2023-03" db="EMBL/GenBank/DDBJ databases">
        <title>Massive genome expansion in bonnet fungi (Mycena s.s.) driven by repeated elements and novel gene families across ecological guilds.</title>
        <authorList>
            <consortium name="Lawrence Berkeley National Laboratory"/>
            <person name="Harder C.B."/>
            <person name="Miyauchi S."/>
            <person name="Viragh M."/>
            <person name="Kuo A."/>
            <person name="Thoen E."/>
            <person name="Andreopoulos B."/>
            <person name="Lu D."/>
            <person name="Skrede I."/>
            <person name="Drula E."/>
            <person name="Henrissat B."/>
            <person name="Morin E."/>
            <person name="Kohler A."/>
            <person name="Barry K."/>
            <person name="LaButti K."/>
            <person name="Morin E."/>
            <person name="Salamov A."/>
            <person name="Lipzen A."/>
            <person name="Mereny Z."/>
            <person name="Hegedus B."/>
            <person name="Baldrian P."/>
            <person name="Stursova M."/>
            <person name="Weitz H."/>
            <person name="Taylor A."/>
            <person name="Grigoriev I.V."/>
            <person name="Nagy L.G."/>
            <person name="Martin F."/>
            <person name="Kauserud H."/>
        </authorList>
    </citation>
    <scope>NUCLEOTIDE SEQUENCE</scope>
    <source>
        <strain evidence="1">CBHHK182m</strain>
    </source>
</reference>